<dbReference type="Proteomes" id="UP000178129">
    <property type="component" value="Unassembled WGS sequence"/>
</dbReference>
<dbReference type="InParanoid" id="A0A1E1LD39"/>
<name>A0A1E1LD39_9HELO</name>
<protein>
    <submittedName>
        <fullName evidence="1">Uncharacterized protein</fullName>
    </submittedName>
</protein>
<evidence type="ECO:0000313" key="1">
    <source>
        <dbReference type="EMBL" id="CZT08450.1"/>
    </source>
</evidence>
<dbReference type="EMBL" id="FJUW01000046">
    <property type="protein sequence ID" value="CZT08450.1"/>
    <property type="molecule type" value="Genomic_DNA"/>
</dbReference>
<accession>A0A1E1LD39</accession>
<reference evidence="2" key="1">
    <citation type="submission" date="2016-03" db="EMBL/GenBank/DDBJ databases">
        <authorList>
            <person name="Ploux O."/>
        </authorList>
    </citation>
    <scope>NUCLEOTIDE SEQUENCE [LARGE SCALE GENOMIC DNA]</scope>
    <source>
        <strain evidence="2">UK7</strain>
    </source>
</reference>
<dbReference type="AlphaFoldDB" id="A0A1E1LD39"/>
<comment type="caution">
    <text evidence="1">The sequence shown here is derived from an EMBL/GenBank/DDBJ whole genome shotgun (WGS) entry which is preliminary data.</text>
</comment>
<organism evidence="1 2">
    <name type="scientific">Rhynchosporium graminicola</name>
    <dbReference type="NCBI Taxonomy" id="2792576"/>
    <lineage>
        <taxon>Eukaryota</taxon>
        <taxon>Fungi</taxon>
        <taxon>Dikarya</taxon>
        <taxon>Ascomycota</taxon>
        <taxon>Pezizomycotina</taxon>
        <taxon>Leotiomycetes</taxon>
        <taxon>Helotiales</taxon>
        <taxon>Ploettnerulaceae</taxon>
        <taxon>Rhynchosporium</taxon>
    </lineage>
</organism>
<keyword evidence="2" id="KW-1185">Reference proteome</keyword>
<gene>
    <name evidence="1" type="ORF">RCO7_08207</name>
</gene>
<sequence length="203" mass="22649">MKEQALNRGGKKLKARKARRAQAGKHYKIPGFDAFSVCITPPLLQDLCIHFLEERIGKLINNITESTKLSLLSRQTYIDFTGGSLLYRLKAFRFASPTLLLNYLCVINPVHKSFIRDTALHIHLKPHSSTLPTKAFQLLSTCTNLQNVSLIIRLPRDMYRFSDVFVKPGTSAALLAAWEGYWLSSNQGVYGATVGLGVDAIVV</sequence>
<evidence type="ECO:0000313" key="2">
    <source>
        <dbReference type="Proteomes" id="UP000178129"/>
    </source>
</evidence>
<proteinExistence type="predicted"/>